<evidence type="ECO:0000313" key="2">
    <source>
        <dbReference type="EMBL" id="KAF3419909.1"/>
    </source>
</evidence>
<name>A0A833VTZ8_9HYME</name>
<feature type="region of interest" description="Disordered" evidence="1">
    <location>
        <begin position="43"/>
        <end position="68"/>
    </location>
</feature>
<evidence type="ECO:0000256" key="1">
    <source>
        <dbReference type="SAM" id="MobiDB-lite"/>
    </source>
</evidence>
<evidence type="ECO:0000313" key="3">
    <source>
        <dbReference type="Proteomes" id="UP000655588"/>
    </source>
</evidence>
<keyword evidence="3" id="KW-1185">Reference proteome</keyword>
<proteinExistence type="predicted"/>
<gene>
    <name evidence="2" type="ORF">E2986_12020</name>
</gene>
<dbReference type="Proteomes" id="UP000655588">
    <property type="component" value="Unassembled WGS sequence"/>
</dbReference>
<protein>
    <submittedName>
        <fullName evidence="2">Uncharacterized protein</fullName>
    </submittedName>
</protein>
<feature type="compositionally biased region" description="Basic and acidic residues" evidence="1">
    <location>
        <begin position="43"/>
        <end position="54"/>
    </location>
</feature>
<reference evidence="2" key="1">
    <citation type="submission" date="2019-11" db="EMBL/GenBank/DDBJ databases">
        <title>The nuclear and mitochondrial genomes of Frieseomelitta varia - a highly eusocial stingless bee (Meliponini) with a permanently sterile worker caste.</title>
        <authorList>
            <person name="Freitas F.C.P."/>
            <person name="Lourenco A.P."/>
            <person name="Nunes F.M.F."/>
            <person name="Paschoal A.R."/>
            <person name="Abreu F.C.P."/>
            <person name="Barbin F.O."/>
            <person name="Bataglia L."/>
            <person name="Cardoso-Junior C.A.M."/>
            <person name="Cervoni M.S."/>
            <person name="Silva S.R."/>
            <person name="Dalarmi F."/>
            <person name="Del Lama M.A."/>
            <person name="Depintor T.S."/>
            <person name="Ferreira K.M."/>
            <person name="Goria P.S."/>
            <person name="Jaskot M.C."/>
            <person name="Lago D.C."/>
            <person name="Luna-Lucena D."/>
            <person name="Moda L.M."/>
            <person name="Nascimento L."/>
            <person name="Pedrino M."/>
            <person name="Rabico F.O."/>
            <person name="Sanches F.C."/>
            <person name="Santos D.E."/>
            <person name="Santos C.G."/>
            <person name="Vieira J."/>
            <person name="Lopes T.F."/>
            <person name="Barchuk A.R."/>
            <person name="Hartfelder K."/>
            <person name="Simoes Z.L.P."/>
            <person name="Bitondi M.M.G."/>
            <person name="Pinheiro D.G."/>
        </authorList>
    </citation>
    <scope>NUCLEOTIDE SEQUENCE</scope>
    <source>
        <strain evidence="2">USP_RPSP 00005682</strain>
        <tissue evidence="2">Whole individual</tissue>
    </source>
</reference>
<comment type="caution">
    <text evidence="2">The sequence shown here is derived from an EMBL/GenBank/DDBJ whole genome shotgun (WGS) entry which is preliminary data.</text>
</comment>
<dbReference type="AlphaFoldDB" id="A0A833VTZ8"/>
<accession>A0A833VTZ8</accession>
<dbReference type="EMBL" id="WNWW01001023">
    <property type="protein sequence ID" value="KAF3419909.1"/>
    <property type="molecule type" value="Genomic_DNA"/>
</dbReference>
<sequence length="79" mass="9499">SKLDLAAGDAAYSSGRIAFRRRRNERRRHEQSIRMITSVTLRDMKRNSRGDRHEGQRRKRERQKRCPRTHRMLYCTLSA</sequence>
<organism evidence="2 3">
    <name type="scientific">Frieseomelitta varia</name>
    <dbReference type="NCBI Taxonomy" id="561572"/>
    <lineage>
        <taxon>Eukaryota</taxon>
        <taxon>Metazoa</taxon>
        <taxon>Ecdysozoa</taxon>
        <taxon>Arthropoda</taxon>
        <taxon>Hexapoda</taxon>
        <taxon>Insecta</taxon>
        <taxon>Pterygota</taxon>
        <taxon>Neoptera</taxon>
        <taxon>Endopterygota</taxon>
        <taxon>Hymenoptera</taxon>
        <taxon>Apocrita</taxon>
        <taxon>Aculeata</taxon>
        <taxon>Apoidea</taxon>
        <taxon>Anthophila</taxon>
        <taxon>Apidae</taxon>
        <taxon>Frieseomelitta</taxon>
    </lineage>
</organism>
<feature type="compositionally biased region" description="Basic residues" evidence="1">
    <location>
        <begin position="55"/>
        <end position="68"/>
    </location>
</feature>
<feature type="non-terminal residue" evidence="2">
    <location>
        <position position="79"/>
    </location>
</feature>